<dbReference type="eggNOG" id="KOG2914">
    <property type="taxonomic scope" value="Eukaryota"/>
</dbReference>
<reference evidence="1" key="2">
    <citation type="journal article" date="2007" name="Science">
        <title>Draft genome sequence of the sexually transmitted pathogen Trichomonas vaginalis.</title>
        <authorList>
            <person name="Carlton J.M."/>
            <person name="Hirt R.P."/>
            <person name="Silva J.C."/>
            <person name="Delcher A.L."/>
            <person name="Schatz M."/>
            <person name="Zhao Q."/>
            <person name="Wortman J.R."/>
            <person name="Bidwell S.L."/>
            <person name="Alsmark U.C.M."/>
            <person name="Besteiro S."/>
            <person name="Sicheritz-Ponten T."/>
            <person name="Noel C.J."/>
            <person name="Dacks J.B."/>
            <person name="Foster P.G."/>
            <person name="Simillion C."/>
            <person name="Van de Peer Y."/>
            <person name="Miranda-Saavedra D."/>
            <person name="Barton G.J."/>
            <person name="Westrop G.D."/>
            <person name="Mueller S."/>
            <person name="Dessi D."/>
            <person name="Fiori P.L."/>
            <person name="Ren Q."/>
            <person name="Paulsen I."/>
            <person name="Zhang H."/>
            <person name="Bastida-Corcuera F.D."/>
            <person name="Simoes-Barbosa A."/>
            <person name="Brown M.T."/>
            <person name="Hayes R.D."/>
            <person name="Mukherjee M."/>
            <person name="Okumura C.Y."/>
            <person name="Schneider R."/>
            <person name="Smith A.J."/>
            <person name="Vanacova S."/>
            <person name="Villalvazo M."/>
            <person name="Haas B.J."/>
            <person name="Pertea M."/>
            <person name="Feldblyum T.V."/>
            <person name="Utterback T.R."/>
            <person name="Shu C.L."/>
            <person name="Osoegawa K."/>
            <person name="de Jong P.J."/>
            <person name="Hrdy I."/>
            <person name="Horvathova L."/>
            <person name="Zubacova Z."/>
            <person name="Dolezal P."/>
            <person name="Malik S.B."/>
            <person name="Logsdon J.M. Jr."/>
            <person name="Henze K."/>
            <person name="Gupta A."/>
            <person name="Wang C.C."/>
            <person name="Dunne R.L."/>
            <person name="Upcroft J.A."/>
            <person name="Upcroft P."/>
            <person name="White O."/>
            <person name="Salzberg S.L."/>
            <person name="Tang P."/>
            <person name="Chiu C.-H."/>
            <person name="Lee Y.-S."/>
            <person name="Embley T.M."/>
            <person name="Coombs G.H."/>
            <person name="Mottram J.C."/>
            <person name="Tachezy J."/>
            <person name="Fraser-Liggett C.M."/>
            <person name="Johnson P.J."/>
        </authorList>
    </citation>
    <scope>NUCLEOTIDE SEQUENCE [LARGE SCALE GENOMIC DNA]</scope>
    <source>
        <strain evidence="1">G3</strain>
    </source>
</reference>
<dbReference type="Gene3D" id="3.40.50.1000">
    <property type="entry name" value="HAD superfamily/HAD-like"/>
    <property type="match status" value="1"/>
</dbReference>
<name>A2ESH7_TRIV3</name>
<protein>
    <submittedName>
        <fullName evidence="1">Haloacid dehalogenase-like hydrolase family protein</fullName>
    </submittedName>
</protein>
<keyword evidence="2" id="KW-1185">Reference proteome</keyword>
<dbReference type="PANTHER" id="PTHR18901">
    <property type="entry name" value="2-DEOXYGLUCOSE-6-PHOSPHATE PHOSPHATASE 2"/>
    <property type="match status" value="1"/>
</dbReference>
<dbReference type="RefSeq" id="XP_001316644.1">
    <property type="nucleotide sequence ID" value="XM_001316609.1"/>
</dbReference>
<proteinExistence type="predicted"/>
<dbReference type="InterPro" id="IPR036412">
    <property type="entry name" value="HAD-like_sf"/>
</dbReference>
<dbReference type="EMBL" id="DS113476">
    <property type="protein sequence ID" value="EAY04421.1"/>
    <property type="molecule type" value="Genomic_DNA"/>
</dbReference>
<dbReference type="Proteomes" id="UP000001542">
    <property type="component" value="Unassembled WGS sequence"/>
</dbReference>
<dbReference type="SFLD" id="SFLDG01129">
    <property type="entry name" value="C1.5:_HAD__Beta-PGM__Phosphata"/>
    <property type="match status" value="1"/>
</dbReference>
<dbReference type="VEuPathDB" id="TrichDB:TVAG_417190"/>
<dbReference type="SFLD" id="SFLDS00003">
    <property type="entry name" value="Haloacid_Dehalogenase"/>
    <property type="match status" value="1"/>
</dbReference>
<evidence type="ECO:0000313" key="2">
    <source>
        <dbReference type="Proteomes" id="UP000001542"/>
    </source>
</evidence>
<reference evidence="1" key="1">
    <citation type="submission" date="2006-10" db="EMBL/GenBank/DDBJ databases">
        <authorList>
            <person name="Amadeo P."/>
            <person name="Zhao Q."/>
            <person name="Wortman J."/>
            <person name="Fraser-Liggett C."/>
            <person name="Carlton J."/>
        </authorList>
    </citation>
    <scope>NUCLEOTIDE SEQUENCE</scope>
    <source>
        <strain evidence="1">G3</strain>
    </source>
</reference>
<sequence length="227" mass="25054">MKTIRCVICDVDGLLIDSEGIFAKAIKHYSGHELTQDLHLAIMGTTGPTCGKILMKGFGLEGDPIEWMQKFDIVLNGFLKESDLMPGARQLVKKFHEMRVPIGIATGSNRCNLEAKCTKNMDLLDMLDTSTCGNEVTHGKPNPEIFLTTMKKLGIDDPTQVLVFEDAPTGVKAAISAGMQCIMVPDKSLPYQKLLDDYGVKPTLMLDSLEQFDFSMYKFINKDGNVA</sequence>
<dbReference type="InParanoid" id="A2ESH7"/>
<evidence type="ECO:0000313" key="1">
    <source>
        <dbReference type="EMBL" id="EAY04421.1"/>
    </source>
</evidence>
<accession>A2ESH7</accession>
<keyword evidence="1" id="KW-0378">Hydrolase</keyword>
<dbReference type="FunCoup" id="A2ESH7">
    <property type="interactions" value="20"/>
</dbReference>
<dbReference type="NCBIfam" id="TIGR01509">
    <property type="entry name" value="HAD-SF-IA-v3"/>
    <property type="match status" value="1"/>
</dbReference>
<dbReference type="OMA" id="YTWKERS"/>
<dbReference type="InterPro" id="IPR023198">
    <property type="entry name" value="PGP-like_dom2"/>
</dbReference>
<dbReference type="GO" id="GO:0016791">
    <property type="term" value="F:phosphatase activity"/>
    <property type="evidence" value="ECO:0000318"/>
    <property type="project" value="GO_Central"/>
</dbReference>
<dbReference type="STRING" id="5722.A2ESH7"/>
<dbReference type="PANTHER" id="PTHR18901:SF38">
    <property type="entry name" value="PSEUDOURIDINE-5'-PHOSPHATASE"/>
    <property type="match status" value="1"/>
</dbReference>
<organism evidence="1 2">
    <name type="scientific">Trichomonas vaginalis (strain ATCC PRA-98 / G3)</name>
    <dbReference type="NCBI Taxonomy" id="412133"/>
    <lineage>
        <taxon>Eukaryota</taxon>
        <taxon>Metamonada</taxon>
        <taxon>Parabasalia</taxon>
        <taxon>Trichomonadida</taxon>
        <taxon>Trichomonadidae</taxon>
        <taxon>Trichomonas</taxon>
    </lineage>
</organism>
<dbReference type="SMR" id="A2ESH7"/>
<dbReference type="VEuPathDB" id="TrichDB:TVAGG3_0277760"/>
<dbReference type="KEGG" id="tva:4762282"/>
<dbReference type="OrthoDB" id="40579at2759"/>
<dbReference type="InterPro" id="IPR006439">
    <property type="entry name" value="HAD-SF_hydro_IA"/>
</dbReference>
<dbReference type="Pfam" id="PF00702">
    <property type="entry name" value="Hydrolase"/>
    <property type="match status" value="1"/>
</dbReference>
<dbReference type="AlphaFoldDB" id="A2ESH7"/>
<dbReference type="Gene3D" id="1.10.150.240">
    <property type="entry name" value="Putative phosphatase, domain 2"/>
    <property type="match status" value="1"/>
</dbReference>
<dbReference type="SUPFAM" id="SSF56784">
    <property type="entry name" value="HAD-like"/>
    <property type="match status" value="1"/>
</dbReference>
<dbReference type="InterPro" id="IPR023214">
    <property type="entry name" value="HAD_sf"/>
</dbReference>
<gene>
    <name evidence="1" type="ORF">TVAG_417190</name>
</gene>